<dbReference type="OrthoDB" id="73775at2"/>
<dbReference type="RefSeq" id="WP_143719698.1">
    <property type="nucleotide sequence ID" value="NZ_VKDB01000003.1"/>
</dbReference>
<keyword evidence="3" id="KW-0378">Hydrolase</keyword>
<dbReference type="SUPFAM" id="SSF50156">
    <property type="entry name" value="PDZ domain-like"/>
    <property type="match status" value="1"/>
</dbReference>
<accession>A0A553V3X0</accession>
<feature type="domain" description="PDZ" evidence="6">
    <location>
        <begin position="290"/>
        <end position="385"/>
    </location>
</feature>
<dbReference type="InterPro" id="IPR036034">
    <property type="entry name" value="PDZ_sf"/>
</dbReference>
<evidence type="ECO:0000313" key="8">
    <source>
        <dbReference type="Proteomes" id="UP000316092"/>
    </source>
</evidence>
<dbReference type="PANTHER" id="PTHR43343">
    <property type="entry name" value="PEPTIDASE S12"/>
    <property type="match status" value="1"/>
</dbReference>
<organism evidence="7 8">
    <name type="scientific">Deinococcus detaillensis</name>
    <dbReference type="NCBI Taxonomy" id="2592048"/>
    <lineage>
        <taxon>Bacteria</taxon>
        <taxon>Thermotogati</taxon>
        <taxon>Deinococcota</taxon>
        <taxon>Deinococci</taxon>
        <taxon>Deinococcales</taxon>
        <taxon>Deinococcaceae</taxon>
        <taxon>Deinococcus</taxon>
    </lineage>
</organism>
<protein>
    <submittedName>
        <fullName evidence="7">PDZ domain-containing protein</fullName>
    </submittedName>
</protein>
<dbReference type="PROSITE" id="PS50106">
    <property type="entry name" value="PDZ"/>
    <property type="match status" value="1"/>
</dbReference>
<evidence type="ECO:0000256" key="5">
    <source>
        <dbReference type="SAM" id="SignalP"/>
    </source>
</evidence>
<dbReference type="PANTHER" id="PTHR43343:SF3">
    <property type="entry name" value="PROTEASE DO-LIKE 8, CHLOROPLASTIC"/>
    <property type="match status" value="1"/>
</dbReference>
<dbReference type="AlphaFoldDB" id="A0A553V3X0"/>
<sequence>MLPSKSRPRPARHLAALLLGLSLGAVGIAAAQSAMPTLPNPPAGISGGSSGLLQNSPLAPKPLSAGEAKSLRSIFTKSRPGSLRLEQCPVKGSCVAPDGEPDGLGSGFVIESGKNGTLALTAYHVVFGAKNLVAVTADKTRYPATVLAYDDAHDVALLKINVPAGRTLAVLPIAADMPKVGQSALAIGNGGGEFLVSKTGRLTALDVAASRASFPSGTLELTAPLVPGDSGGPILNAQGEVMGIVSYISARATPFGIVTQSSYAVPVTKASPLLSELRSGVKVDAPVIGLLSFGDIADEYFEPLGLGKLPGAIFTSVTKGSPAEQIGLKPIKPLTSDEYGTPTKLSGDVITAINGVRIRNFDELLSAVRARKVGDTIKLSVVRDGKAIPDLSLKLGPRTITADEQP</sequence>
<dbReference type="GO" id="GO:0004252">
    <property type="term" value="F:serine-type endopeptidase activity"/>
    <property type="evidence" value="ECO:0007669"/>
    <property type="project" value="InterPro"/>
</dbReference>
<dbReference type="PRINTS" id="PR00834">
    <property type="entry name" value="PROTEASES2C"/>
</dbReference>
<evidence type="ECO:0000256" key="1">
    <source>
        <dbReference type="ARBA" id="ARBA00010541"/>
    </source>
</evidence>
<evidence type="ECO:0000256" key="3">
    <source>
        <dbReference type="ARBA" id="ARBA00022801"/>
    </source>
</evidence>
<comment type="similarity">
    <text evidence="1">Belongs to the peptidase S1C family.</text>
</comment>
<feature type="region of interest" description="Disordered" evidence="4">
    <location>
        <begin position="40"/>
        <end position="59"/>
    </location>
</feature>
<dbReference type="SMART" id="SM00228">
    <property type="entry name" value="PDZ"/>
    <property type="match status" value="1"/>
</dbReference>
<keyword evidence="2" id="KW-0645">Protease</keyword>
<evidence type="ECO:0000256" key="2">
    <source>
        <dbReference type="ARBA" id="ARBA00022670"/>
    </source>
</evidence>
<dbReference type="InterPro" id="IPR009003">
    <property type="entry name" value="Peptidase_S1_PA"/>
</dbReference>
<name>A0A553V3X0_9DEIO</name>
<dbReference type="SUPFAM" id="SSF50494">
    <property type="entry name" value="Trypsin-like serine proteases"/>
    <property type="match status" value="1"/>
</dbReference>
<keyword evidence="8" id="KW-1185">Reference proteome</keyword>
<dbReference type="InterPro" id="IPR001478">
    <property type="entry name" value="PDZ"/>
</dbReference>
<dbReference type="Pfam" id="PF13365">
    <property type="entry name" value="Trypsin_2"/>
    <property type="match status" value="1"/>
</dbReference>
<evidence type="ECO:0000313" key="7">
    <source>
        <dbReference type="EMBL" id="TSA87146.1"/>
    </source>
</evidence>
<dbReference type="InterPro" id="IPR051201">
    <property type="entry name" value="Chloro_Bact_Ser_Proteases"/>
</dbReference>
<comment type="caution">
    <text evidence="7">The sequence shown here is derived from an EMBL/GenBank/DDBJ whole genome shotgun (WGS) entry which is preliminary data.</text>
</comment>
<dbReference type="GO" id="GO:0006508">
    <property type="term" value="P:proteolysis"/>
    <property type="evidence" value="ECO:0007669"/>
    <property type="project" value="UniProtKB-KW"/>
</dbReference>
<dbReference type="Proteomes" id="UP000316092">
    <property type="component" value="Unassembled WGS sequence"/>
</dbReference>
<dbReference type="EMBL" id="VKDB01000003">
    <property type="protein sequence ID" value="TSA87146.1"/>
    <property type="molecule type" value="Genomic_DNA"/>
</dbReference>
<dbReference type="Gene3D" id="2.30.42.10">
    <property type="match status" value="1"/>
</dbReference>
<keyword evidence="5" id="KW-0732">Signal</keyword>
<dbReference type="CDD" id="cd06779">
    <property type="entry name" value="cpPDZ_Deg_HtrA-like"/>
    <property type="match status" value="1"/>
</dbReference>
<proteinExistence type="inferred from homology"/>
<reference evidence="7 8" key="1">
    <citation type="submission" date="2019-07" db="EMBL/GenBank/DDBJ databases">
        <title>Deinococcus detaillus sp. nov., isolated from humus soil in Antarctica.</title>
        <authorList>
            <person name="Zhang K."/>
        </authorList>
    </citation>
    <scope>NUCLEOTIDE SEQUENCE [LARGE SCALE GENOMIC DNA]</scope>
    <source>
        <strain evidence="7 8">H1</strain>
    </source>
</reference>
<feature type="chain" id="PRO_5022107415" evidence="5">
    <location>
        <begin position="32"/>
        <end position="406"/>
    </location>
</feature>
<dbReference type="Pfam" id="PF13180">
    <property type="entry name" value="PDZ_2"/>
    <property type="match status" value="1"/>
</dbReference>
<gene>
    <name evidence="7" type="ORF">FNU79_04445</name>
</gene>
<feature type="signal peptide" evidence="5">
    <location>
        <begin position="1"/>
        <end position="31"/>
    </location>
</feature>
<dbReference type="InterPro" id="IPR001940">
    <property type="entry name" value="Peptidase_S1C"/>
</dbReference>
<evidence type="ECO:0000259" key="6">
    <source>
        <dbReference type="PROSITE" id="PS50106"/>
    </source>
</evidence>
<dbReference type="Gene3D" id="2.40.10.10">
    <property type="entry name" value="Trypsin-like serine proteases"/>
    <property type="match status" value="2"/>
</dbReference>
<dbReference type="InterPro" id="IPR043504">
    <property type="entry name" value="Peptidase_S1_PA_chymotrypsin"/>
</dbReference>
<evidence type="ECO:0000256" key="4">
    <source>
        <dbReference type="SAM" id="MobiDB-lite"/>
    </source>
</evidence>